<keyword evidence="8 14" id="KW-0732">Signal</keyword>
<feature type="signal peptide" evidence="14">
    <location>
        <begin position="1"/>
        <end position="26"/>
    </location>
</feature>
<gene>
    <name evidence="16" type="ORF">MCHLO_09025</name>
</gene>
<protein>
    <recommendedName>
        <fullName evidence="14">Carboxypeptidase</fullName>
        <ecNumber evidence="14">3.4.16.-</ecNumber>
    </recommendedName>
</protein>
<evidence type="ECO:0000256" key="7">
    <source>
        <dbReference type="ARBA" id="ARBA00022703"/>
    </source>
</evidence>
<reference evidence="16" key="1">
    <citation type="submission" date="2014-09" db="EMBL/GenBank/DDBJ databases">
        <title>Genome sequence of the luminous mushroom Mycena chlorophos for searching fungal bioluminescence genes.</title>
        <authorList>
            <person name="Tanaka Y."/>
            <person name="Kasuga D."/>
            <person name="Oba Y."/>
            <person name="Hase S."/>
            <person name="Sato K."/>
            <person name="Oba Y."/>
            <person name="Sakakibara Y."/>
        </authorList>
    </citation>
    <scope>NUCLEOTIDE SEQUENCE</scope>
</reference>
<name>A0ABQ0LLB9_MYCCL</name>
<proteinExistence type="inferred from homology"/>
<keyword evidence="6" id="KW-0812">Transmembrane</keyword>
<evidence type="ECO:0000256" key="14">
    <source>
        <dbReference type="RuleBase" id="RU361156"/>
    </source>
</evidence>
<keyword evidence="17" id="KW-1185">Reference proteome</keyword>
<organism evidence="16 17">
    <name type="scientific">Mycena chlorophos</name>
    <name type="common">Agaric fungus</name>
    <name type="synonym">Agaricus chlorophos</name>
    <dbReference type="NCBI Taxonomy" id="658473"/>
    <lineage>
        <taxon>Eukaryota</taxon>
        <taxon>Fungi</taxon>
        <taxon>Dikarya</taxon>
        <taxon>Basidiomycota</taxon>
        <taxon>Agaricomycotina</taxon>
        <taxon>Agaricomycetes</taxon>
        <taxon>Agaricomycetidae</taxon>
        <taxon>Agaricales</taxon>
        <taxon>Marasmiineae</taxon>
        <taxon>Mycenaceae</taxon>
        <taxon>Mycena</taxon>
    </lineage>
</organism>
<dbReference type="PROSITE" id="PS50181">
    <property type="entry name" value="FBOX"/>
    <property type="match status" value="1"/>
</dbReference>
<evidence type="ECO:0000256" key="5">
    <source>
        <dbReference type="ARBA" id="ARBA00022670"/>
    </source>
</evidence>
<dbReference type="Pfam" id="PF00450">
    <property type="entry name" value="Peptidase_S10"/>
    <property type="match status" value="1"/>
</dbReference>
<evidence type="ECO:0000256" key="10">
    <source>
        <dbReference type="ARBA" id="ARBA00022989"/>
    </source>
</evidence>
<keyword evidence="5 14" id="KW-0645">Protease</keyword>
<dbReference type="InterPro" id="IPR018202">
    <property type="entry name" value="Ser_caboxypep_ser_AS"/>
</dbReference>
<keyword evidence="11" id="KW-0333">Golgi apparatus</keyword>
<dbReference type="PRINTS" id="PR00724">
    <property type="entry name" value="CRBOXYPTASEC"/>
</dbReference>
<dbReference type="InterPro" id="IPR029058">
    <property type="entry name" value="AB_hydrolase_fold"/>
</dbReference>
<evidence type="ECO:0000256" key="11">
    <source>
        <dbReference type="ARBA" id="ARBA00023034"/>
    </source>
</evidence>
<evidence type="ECO:0000256" key="8">
    <source>
        <dbReference type="ARBA" id="ARBA00022729"/>
    </source>
</evidence>
<dbReference type="Gene3D" id="1.20.1280.50">
    <property type="match status" value="1"/>
</dbReference>
<evidence type="ECO:0000256" key="4">
    <source>
        <dbReference type="ARBA" id="ARBA00022645"/>
    </source>
</evidence>
<comment type="catalytic activity">
    <reaction evidence="1">
        <text>Preferential release of a C-terminal arginine or lysine residue.</text>
        <dbReference type="EC" id="3.4.16.6"/>
    </reaction>
</comment>
<evidence type="ECO:0000313" key="17">
    <source>
        <dbReference type="Proteomes" id="UP000815677"/>
    </source>
</evidence>
<dbReference type="PANTHER" id="PTHR11802">
    <property type="entry name" value="SERINE PROTEASE FAMILY S10 SERINE CARBOXYPEPTIDASE"/>
    <property type="match status" value="1"/>
</dbReference>
<evidence type="ECO:0000256" key="9">
    <source>
        <dbReference type="ARBA" id="ARBA00022801"/>
    </source>
</evidence>
<keyword evidence="4 14" id="KW-0121">Carboxypeptidase</keyword>
<sequence length="1185" mass="130435">MALTRLPVLLAGLMVAFGATRRGVSAQNVSAPSSFPHAYPGMPTTGYGTNWQNYFEVTSPLPNVTKPLGVRSFAGNVGVNRDGHPNATLFFWAFEKTNGSLTAANTTDPWIIWLNGGPGSSSMIGLMTENGPIQVTGTYSIVENEFSWNKQADIFWVDQPVGTGYSTSDATGYVPDEDQMGEDFVQFLSNIVKIFPSLGKRPLYLAGESYAGTYIPYITKAIFSTPNPPVKLAKIAVGDGTLGDAATFEQVPTLTTIETYPQLISYDPEVYEYFREQQHLCGYDLNFTYPETAHFPTLNDPSFGSTVDADAARFKSLKQLVAQNGRYASSVEDAESKRELAMREESRQAWKRDLSGRPNGTIDPYYGCYIYFELLDYATNFSFPWDGPLGGPNSIDVYDIPDALNPEVASDPSVFLNDNQTRAALHAPTSKDWVMSFDFPFGTDGHGNALGDPSPAPMVFLTDLATNASKNNVGIVFYSGNDDSLVAHRGTESEFIRHVDGLIISLLIVQLYQNMTFGGIQGFTRKPATPWTDDDGNFAGIVHQERNLTFVLFKGAGHLVPNSVPAAAAVFLREFVLGSNNTGFVDSSGNIAGGEESSLAGDFLPGGTVIYFGSGADATTTASTVIPSATVASWNAFIASETSQAAAEASHSTASTTKSSAVHAVGGFERRALAKPPAMNVSPIQTLPTELLAVIFLHICSSETDWESPTIRLTGVCRRWTQIANSVAALWSSVALFSQQENRLKVHLERSKTQPLELQLVDLRASEVIPLVFAHANRIRSLYVQGTAVLLVEWMEKMAETEFPLLRSLSLHATAYDKKTPQDLDVVVPDVILTDKTPILVDFILNGIDFKSWQSFRGLEKISLIPRTYGRPRVLIPLPDALDVLDECPNLRILKLQLCLEDVPLERKTPVRLPKLEYMSLADLITTCEAFLEHLIFPPTTRLRLLPLGATHPHFLEPLLTIPSFATHLKHGFASAAPHVLKLDIVIDEESHPGVDMSFRTQYDLASCDCRVSPLLLSFLPESKNKLGEMLQLVLNNVPTQTLTHLSISNADFSMAAWKRFLVLLPALNTVTINVSAPSHRFFQAAQQIVPNLPSVFVRVWLPVHADEVTDDFIEGMMKVLGGTGKKKAWRLSRLTVEGYIRRSCRHHWTPKDEEEYKSKWDDVRECVGQLIWDVKDAPIPEECV</sequence>
<dbReference type="InterPro" id="IPR001810">
    <property type="entry name" value="F-box_dom"/>
</dbReference>
<dbReference type="InterPro" id="IPR001563">
    <property type="entry name" value="Peptidase_S10"/>
</dbReference>
<dbReference type="PROSITE" id="PS00131">
    <property type="entry name" value="CARBOXYPEPT_SER_SER"/>
    <property type="match status" value="1"/>
</dbReference>
<keyword evidence="13" id="KW-0325">Glycoprotein</keyword>
<keyword evidence="10" id="KW-1133">Transmembrane helix</keyword>
<keyword evidence="12" id="KW-0472">Membrane</keyword>
<evidence type="ECO:0000256" key="3">
    <source>
        <dbReference type="ARBA" id="ARBA00009431"/>
    </source>
</evidence>
<comment type="subcellular location">
    <subcellularLocation>
        <location evidence="2">Golgi apparatus</location>
        <location evidence="2">trans-Golgi network membrane</location>
        <topology evidence="2">Single-pass type I membrane protein</topology>
    </subcellularLocation>
</comment>
<feature type="domain" description="F-box" evidence="15">
    <location>
        <begin position="681"/>
        <end position="734"/>
    </location>
</feature>
<accession>A0ABQ0LLB9</accession>
<evidence type="ECO:0000256" key="2">
    <source>
        <dbReference type="ARBA" id="ARBA00004393"/>
    </source>
</evidence>
<dbReference type="PANTHER" id="PTHR11802:SF190">
    <property type="entry name" value="PHEROMONE-PROCESSING CARBOXYPEPTIDASE KEX1"/>
    <property type="match status" value="1"/>
</dbReference>
<evidence type="ECO:0000259" key="15">
    <source>
        <dbReference type="PROSITE" id="PS50181"/>
    </source>
</evidence>
<keyword evidence="9 14" id="KW-0378">Hydrolase</keyword>
<dbReference type="Gene3D" id="3.40.50.1820">
    <property type="entry name" value="alpha/beta hydrolase"/>
    <property type="match status" value="1"/>
</dbReference>
<keyword evidence="7" id="KW-0053">Apoptosis</keyword>
<comment type="similarity">
    <text evidence="3 14">Belongs to the peptidase S10 family.</text>
</comment>
<feature type="chain" id="PRO_5044966164" description="Carboxypeptidase" evidence="14">
    <location>
        <begin position="27"/>
        <end position="1185"/>
    </location>
</feature>
<dbReference type="EC" id="3.4.16.-" evidence="14"/>
<dbReference type="EMBL" id="DF847482">
    <property type="protein sequence ID" value="GAT51928.1"/>
    <property type="molecule type" value="Genomic_DNA"/>
</dbReference>
<evidence type="ECO:0000313" key="16">
    <source>
        <dbReference type="EMBL" id="GAT51928.1"/>
    </source>
</evidence>
<evidence type="ECO:0000256" key="1">
    <source>
        <dbReference type="ARBA" id="ARBA00001003"/>
    </source>
</evidence>
<evidence type="ECO:0000256" key="12">
    <source>
        <dbReference type="ARBA" id="ARBA00023136"/>
    </source>
</evidence>
<dbReference type="SUPFAM" id="SSF53474">
    <property type="entry name" value="alpha/beta-Hydrolases"/>
    <property type="match status" value="1"/>
</dbReference>
<evidence type="ECO:0000256" key="6">
    <source>
        <dbReference type="ARBA" id="ARBA00022692"/>
    </source>
</evidence>
<dbReference type="Proteomes" id="UP000815677">
    <property type="component" value="Unassembled WGS sequence"/>
</dbReference>
<evidence type="ECO:0000256" key="13">
    <source>
        <dbReference type="ARBA" id="ARBA00023180"/>
    </source>
</evidence>